<reference evidence="2 3" key="3">
    <citation type="journal article" name="Genome Announc.">
        <title>Improved Draft Genome Sequence of Clostridium pasteurianum Strain ATCC 6013 (DSM 525) Using a Hybrid Next-Generation Sequencing Approach.</title>
        <authorList>
            <person name="Pyne M.E."/>
            <person name="Utturkar S."/>
            <person name="Brown S.D."/>
            <person name="Moo-Young M."/>
            <person name="Chung D.A."/>
            <person name="Chou C.P."/>
        </authorList>
    </citation>
    <scope>NUCLEOTIDE SEQUENCE [LARGE SCALE GENOMIC DNA]</scope>
    <source>
        <strain evidence="2 3">ATCC 6013</strain>
    </source>
</reference>
<evidence type="ECO:0000313" key="1">
    <source>
        <dbReference type="EMBL" id="AJA51610.1"/>
    </source>
</evidence>
<dbReference type="Proteomes" id="UP000028042">
    <property type="component" value="Unassembled WGS sequence"/>
</dbReference>
<gene>
    <name evidence="1" type="ORF">CLPA_c15470</name>
    <name evidence="2" type="ORF">CP6013_01630</name>
</gene>
<dbReference type="AlphaFoldDB" id="A0A0H3J443"/>
<keyword evidence="4" id="KW-1185">Reference proteome</keyword>
<dbReference type="Proteomes" id="UP000030905">
    <property type="component" value="Chromosome"/>
</dbReference>
<dbReference type="KEGG" id="cpae:CPAST_c15470"/>
<reference evidence="1 4" key="1">
    <citation type="journal article" date="2015" name="Genome Announc.">
        <title>Complete Genome Sequence of the Nitrogen-Fixing and Solvent-Producing Clostridium pasteurianum DSM 525.</title>
        <authorList>
            <person name="Poehlein A."/>
            <person name="Grosse-Honebrink A."/>
            <person name="Zhang Y."/>
            <person name="Minton N.P."/>
            <person name="Daniel R."/>
        </authorList>
    </citation>
    <scope>NUCLEOTIDE SEQUENCE [LARGE SCALE GENOMIC DNA]</scope>
    <source>
        <strain evidence="1">DSM 525</strain>
        <strain evidence="4">DSM 525 / ATCC 6013</strain>
    </source>
</reference>
<evidence type="ECO:0000313" key="2">
    <source>
        <dbReference type="EMBL" id="KRU12383.1"/>
    </source>
</evidence>
<reference evidence="2" key="2">
    <citation type="submission" date="2015-10" db="EMBL/GenBank/DDBJ databases">
        <title>Improved Draft Genome Sequence of Clostridium pasteurianum Strain ATCC 6013 (DSM 525) Using a Hybrid Next-Generation Sequencing Approach.</title>
        <authorList>
            <person name="Pyne M.E."/>
            <person name="Utturkar S.M."/>
            <person name="Brown S.D."/>
            <person name="Moo-Young M."/>
            <person name="Chung D.A."/>
            <person name="Chou P.C."/>
        </authorList>
    </citation>
    <scope>NUCLEOTIDE SEQUENCE</scope>
    <source>
        <strain evidence="2">ATCC 6013</strain>
    </source>
</reference>
<evidence type="ECO:0000313" key="3">
    <source>
        <dbReference type="Proteomes" id="UP000028042"/>
    </source>
</evidence>
<evidence type="ECO:0000313" key="4">
    <source>
        <dbReference type="Proteomes" id="UP000030905"/>
    </source>
</evidence>
<proteinExistence type="predicted"/>
<dbReference type="PATRIC" id="fig|1262449.3.peg.3370"/>
<dbReference type="EMBL" id="CP009268">
    <property type="protein sequence ID" value="AJA51610.1"/>
    <property type="molecule type" value="Genomic_DNA"/>
</dbReference>
<dbReference type="KEGG" id="cpat:CLPA_c15470"/>
<dbReference type="EMBL" id="JPGY02000001">
    <property type="protein sequence ID" value="KRU12383.1"/>
    <property type="molecule type" value="Genomic_DNA"/>
</dbReference>
<dbReference type="GeneID" id="93073719"/>
<organism evidence="1 4">
    <name type="scientific">Clostridium pasteurianum DSM 525 = ATCC 6013</name>
    <dbReference type="NCBI Taxonomy" id="1262449"/>
    <lineage>
        <taxon>Bacteria</taxon>
        <taxon>Bacillati</taxon>
        <taxon>Bacillota</taxon>
        <taxon>Clostridia</taxon>
        <taxon>Eubacteriales</taxon>
        <taxon>Clostridiaceae</taxon>
        <taxon>Clostridium</taxon>
    </lineage>
</organism>
<dbReference type="RefSeq" id="WP_003447194.1">
    <property type="nucleotide sequence ID" value="NZ_ANZB01000014.1"/>
</dbReference>
<sequence>MLNTATRKSNSNKSIFREGILKFKLGLAMKECEKLKNYAKVNSDLNRDDYRYNLFITSENGKHIEDKYFLFKGSHIDGRLKELKKFTFSDSSIKLVEDNIKLKILAADIFSKNVFLYNFYEDEEYIYGNEIKKIKDKKYTNIIFLVDRNTLKVHKKNINNTLLFNNIESLINKYGY</sequence>
<accession>A0A0H3J443</accession>
<name>A0A0H3J443_CLOPA</name>
<protein>
    <submittedName>
        <fullName evidence="1">Uncharacterized protein</fullName>
    </submittedName>
</protein>